<accession>A0AC35TNC0</accession>
<name>A0AC35TNC0_9BILA</name>
<dbReference type="Proteomes" id="UP000095286">
    <property type="component" value="Unplaced"/>
</dbReference>
<dbReference type="WBParaSite" id="RSKR_0000235566.1">
    <property type="protein sequence ID" value="RSKR_0000235566.1"/>
    <property type="gene ID" value="RSKR_0000235566"/>
</dbReference>
<organism evidence="1 2">
    <name type="scientific">Rhabditophanes sp. KR3021</name>
    <dbReference type="NCBI Taxonomy" id="114890"/>
    <lineage>
        <taxon>Eukaryota</taxon>
        <taxon>Metazoa</taxon>
        <taxon>Ecdysozoa</taxon>
        <taxon>Nematoda</taxon>
        <taxon>Chromadorea</taxon>
        <taxon>Rhabditida</taxon>
        <taxon>Tylenchina</taxon>
        <taxon>Panagrolaimomorpha</taxon>
        <taxon>Strongyloidoidea</taxon>
        <taxon>Alloionematidae</taxon>
        <taxon>Rhabditophanes</taxon>
    </lineage>
</organism>
<reference evidence="2" key="1">
    <citation type="submission" date="2016-11" db="UniProtKB">
        <authorList>
            <consortium name="WormBaseParasite"/>
        </authorList>
    </citation>
    <scope>IDENTIFICATION</scope>
    <source>
        <strain evidence="2">KR3021</strain>
    </source>
</reference>
<protein>
    <submittedName>
        <fullName evidence="2">G_PROTEIN_RECEP_F1_2 domain-containing protein</fullName>
    </submittedName>
</protein>
<evidence type="ECO:0000313" key="2">
    <source>
        <dbReference type="WBParaSite" id="RSKR_0000235566.1"/>
    </source>
</evidence>
<sequence length="343" mass="39303">MDVCEDAKNTNGNTGIIIIWIFLIIQNLLCISGLFLVSYLIVKFNIFHVHLRILILSLHFSFWARSFGTTYRAIRFLTQAIFAVNKCSYLQEFAHCKIISQINGGPIGTILYIFLLICLERILSVLIFETYEKKSFKVFFFIPIVGIWYSPVSKFIYLLSDGDTLNSNKTMAYCNSLNSKVATPDSYFTLELPICLLTFVLSIAVYVYSKILLKKFKVVQLQNNRLTVKFQLIELINSSKTVAILSMLYCVDLSVNTYLVLTIGNTIYNNNRDFAFDKELSAYIIPVYILLYCAVILSFCEPISKALATIWLVEKKLEKFKKQKISPLGNGNDYFAVYKNSGW</sequence>
<proteinExistence type="predicted"/>
<evidence type="ECO:0000313" key="1">
    <source>
        <dbReference type="Proteomes" id="UP000095286"/>
    </source>
</evidence>